<proteinExistence type="predicted"/>
<dbReference type="GeneID" id="30985725"/>
<accession>A0A1E4SKS0</accession>
<evidence type="ECO:0000313" key="2">
    <source>
        <dbReference type="Proteomes" id="UP000094285"/>
    </source>
</evidence>
<keyword evidence="2" id="KW-1185">Reference proteome</keyword>
<name>A0A1E4SKS0_9ASCO</name>
<protein>
    <submittedName>
        <fullName evidence="1">Uncharacterized protein</fullName>
    </submittedName>
</protein>
<dbReference type="AlphaFoldDB" id="A0A1E4SKS0"/>
<sequence length="85" mass="9276">MVASFSPPSWEEVRVQLLQSRGYLGAIVHRVQAIEGIDYSGEEAPHLLHASISSVFSGDKTPSHYMEPEMGLFVGIAGHVRRTPG</sequence>
<dbReference type="RefSeq" id="XP_020065159.1">
    <property type="nucleotide sequence ID" value="XM_020211589.1"/>
</dbReference>
<gene>
    <name evidence="1" type="ORF">CANTADRAFT_89627</name>
</gene>
<dbReference type="Proteomes" id="UP000094285">
    <property type="component" value="Unassembled WGS sequence"/>
</dbReference>
<reference evidence="2" key="1">
    <citation type="submission" date="2016-05" db="EMBL/GenBank/DDBJ databases">
        <title>Comparative genomics of biotechnologically important yeasts.</title>
        <authorList>
            <consortium name="DOE Joint Genome Institute"/>
            <person name="Riley R."/>
            <person name="Haridas S."/>
            <person name="Wolfe K.H."/>
            <person name="Lopes M.R."/>
            <person name="Hittinger C.T."/>
            <person name="Goker M."/>
            <person name="Salamov A."/>
            <person name="Wisecaver J."/>
            <person name="Long T.M."/>
            <person name="Aerts A.L."/>
            <person name="Barry K."/>
            <person name="Choi C."/>
            <person name="Clum A."/>
            <person name="Coughlan A.Y."/>
            <person name="Deshpande S."/>
            <person name="Douglass A.P."/>
            <person name="Hanson S.J."/>
            <person name="Klenk H.-P."/>
            <person name="Labutti K."/>
            <person name="Lapidus A."/>
            <person name="Lindquist E."/>
            <person name="Lipzen A."/>
            <person name="Meier-Kolthoff J.P."/>
            <person name="Ohm R.A."/>
            <person name="Otillar R.P."/>
            <person name="Pangilinan J."/>
            <person name="Peng Y."/>
            <person name="Rokas A."/>
            <person name="Rosa C.A."/>
            <person name="Scheuner C."/>
            <person name="Sibirny A.A."/>
            <person name="Slot J.C."/>
            <person name="Stielow J.B."/>
            <person name="Sun H."/>
            <person name="Kurtzman C.P."/>
            <person name="Blackwell M."/>
            <person name="Grigoriev I.V."/>
            <person name="Jeffries T.W."/>
        </authorList>
    </citation>
    <scope>NUCLEOTIDE SEQUENCE [LARGE SCALE GENOMIC DNA]</scope>
    <source>
        <strain evidence="2">NRRL Y-17324</strain>
    </source>
</reference>
<dbReference type="EMBL" id="KV453911">
    <property type="protein sequence ID" value="ODV80037.1"/>
    <property type="molecule type" value="Genomic_DNA"/>
</dbReference>
<evidence type="ECO:0000313" key="1">
    <source>
        <dbReference type="EMBL" id="ODV80037.1"/>
    </source>
</evidence>
<organism evidence="1 2">
    <name type="scientific">Suhomyces tanzawaensis NRRL Y-17324</name>
    <dbReference type="NCBI Taxonomy" id="984487"/>
    <lineage>
        <taxon>Eukaryota</taxon>
        <taxon>Fungi</taxon>
        <taxon>Dikarya</taxon>
        <taxon>Ascomycota</taxon>
        <taxon>Saccharomycotina</taxon>
        <taxon>Pichiomycetes</taxon>
        <taxon>Debaryomycetaceae</taxon>
        <taxon>Suhomyces</taxon>
    </lineage>
</organism>